<protein>
    <submittedName>
        <fullName evidence="1">Uncharacterized protein</fullName>
    </submittedName>
</protein>
<gene>
    <name evidence="1" type="ORF">CDAR_561471</name>
</gene>
<reference evidence="1 2" key="1">
    <citation type="submission" date="2021-06" db="EMBL/GenBank/DDBJ databases">
        <title>Caerostris darwini draft genome.</title>
        <authorList>
            <person name="Kono N."/>
            <person name="Arakawa K."/>
        </authorList>
    </citation>
    <scope>NUCLEOTIDE SEQUENCE [LARGE SCALE GENOMIC DNA]</scope>
</reference>
<name>A0AAV4T1P9_9ARAC</name>
<accession>A0AAV4T1P9</accession>
<comment type="caution">
    <text evidence="1">The sequence shown here is derived from an EMBL/GenBank/DDBJ whole genome shotgun (WGS) entry which is preliminary data.</text>
</comment>
<evidence type="ECO:0000313" key="2">
    <source>
        <dbReference type="Proteomes" id="UP001054837"/>
    </source>
</evidence>
<dbReference type="Proteomes" id="UP001054837">
    <property type="component" value="Unassembled WGS sequence"/>
</dbReference>
<dbReference type="EMBL" id="BPLQ01008970">
    <property type="protein sequence ID" value="GIY40628.1"/>
    <property type="molecule type" value="Genomic_DNA"/>
</dbReference>
<organism evidence="1 2">
    <name type="scientific">Caerostris darwini</name>
    <dbReference type="NCBI Taxonomy" id="1538125"/>
    <lineage>
        <taxon>Eukaryota</taxon>
        <taxon>Metazoa</taxon>
        <taxon>Ecdysozoa</taxon>
        <taxon>Arthropoda</taxon>
        <taxon>Chelicerata</taxon>
        <taxon>Arachnida</taxon>
        <taxon>Araneae</taxon>
        <taxon>Araneomorphae</taxon>
        <taxon>Entelegynae</taxon>
        <taxon>Araneoidea</taxon>
        <taxon>Araneidae</taxon>
        <taxon>Caerostris</taxon>
    </lineage>
</organism>
<keyword evidence="2" id="KW-1185">Reference proteome</keyword>
<proteinExistence type="predicted"/>
<dbReference type="AlphaFoldDB" id="A0AAV4T1P9"/>
<sequence>MKFRKSAHPLTAIEIALRSLCLQPYVLVQTHRTNDLEIWNAFRNRVNWFGRNAIIKCGEASKKAKWENYDDCRNYIREFPRGMAGNAI</sequence>
<evidence type="ECO:0000313" key="1">
    <source>
        <dbReference type="EMBL" id="GIY40628.1"/>
    </source>
</evidence>